<sequence length="530" mass="61732">MGTYINLTVLPNNISISEWEQIYEESLVLLKAYPYADIEERDFLGYKVQTYVKATEKINSERFWSVRGDLNSMRYAEIFKLSRDISKYQTSKIENSEDDILFEVNLKKTKDIFNSKTQGFDYHLYILSIAMLIESRLGNRALVGGDIDYDQCVKAKRWADQFLSSPIEIPARVDYEKLLSRFSHSTNEFQQIQFIEKWFIADEEEFFQVIFNRFSRKTFIHWFSNKLKTFSSPNQSGALKMLIYFLNATTDLKNLVFICCKYEKGPKFSYSEIIKSIAHTWICLSPDKFSFLDLLAKNSGQPQIVERQLGTEVLEMLFSGRDIKAFIPLTEVVNILIDYIPDSANNIELSLRQEMSKIEDQLLSFNRQIQPSIELFNVSTEDRIYLADQDAFLYFDGYKIALTEKQELTLKAIAYSIKTLLDQEGKGDLKQFFFGPLEKLKLILAAFVNEKFHMILTEQAWQWINKTDNPLLIRILIVKVIIDDANGLQSVKTQDDIRKAMFENKFLTKTIANFMDDAIAMKEIARYATD</sequence>
<evidence type="ECO:0000313" key="1">
    <source>
        <dbReference type="EMBL" id="KQL19083.1"/>
    </source>
</evidence>
<dbReference type="Proteomes" id="UP000050996">
    <property type="component" value="Unassembled WGS sequence"/>
</dbReference>
<gene>
    <name evidence="1" type="ORF">AN957_11135</name>
</gene>
<dbReference type="EMBL" id="LJIX01000006">
    <property type="protein sequence ID" value="KQL19083.1"/>
    <property type="molecule type" value="Genomic_DNA"/>
</dbReference>
<dbReference type="PATRIC" id="fig|1637975.4.peg.2018"/>
<protein>
    <submittedName>
        <fullName evidence="1">Uncharacterized protein</fullName>
    </submittedName>
</protein>
<keyword evidence="2" id="KW-1185">Reference proteome</keyword>
<evidence type="ECO:0000313" key="2">
    <source>
        <dbReference type="Proteomes" id="UP000050996"/>
    </source>
</evidence>
<name>A0A0Q3VH91_9BACI</name>
<reference evidence="1 2" key="1">
    <citation type="submission" date="2015-09" db="EMBL/GenBank/DDBJ databases">
        <title>Genome sequencing project for genomic taxonomy and phylogenomics of Bacillus-like bacteria.</title>
        <authorList>
            <person name="Liu B."/>
            <person name="Wang J."/>
            <person name="Zhu Y."/>
            <person name="Liu G."/>
            <person name="Chen Q."/>
            <person name="Chen Z."/>
            <person name="Lan J."/>
            <person name="Che J."/>
            <person name="Ge C."/>
            <person name="Shi H."/>
            <person name="Pan Z."/>
            <person name="Liu X."/>
        </authorList>
    </citation>
    <scope>NUCLEOTIDE SEQUENCE [LARGE SCALE GENOMIC DNA]</scope>
    <source>
        <strain evidence="1 2">FJAT-18043</strain>
    </source>
</reference>
<proteinExistence type="predicted"/>
<organism evidence="1 2">
    <name type="scientific">Cytobacillus solani</name>
    <dbReference type="NCBI Taxonomy" id="1637975"/>
    <lineage>
        <taxon>Bacteria</taxon>
        <taxon>Bacillati</taxon>
        <taxon>Bacillota</taxon>
        <taxon>Bacilli</taxon>
        <taxon>Bacillales</taxon>
        <taxon>Bacillaceae</taxon>
        <taxon>Cytobacillus</taxon>
    </lineage>
</organism>
<dbReference type="RefSeq" id="WP_056684114.1">
    <property type="nucleotide sequence ID" value="NZ_LJIX01000006.1"/>
</dbReference>
<comment type="caution">
    <text evidence="1">The sequence shown here is derived from an EMBL/GenBank/DDBJ whole genome shotgun (WGS) entry which is preliminary data.</text>
</comment>
<accession>A0A0Q3VH91</accession>
<dbReference type="AlphaFoldDB" id="A0A0Q3VH91"/>